<name>Q8G9L3_RHOOP</name>
<reference evidence="12" key="3">
    <citation type="journal article" date="2006" name="J. Mol. Biol.">
        <title>Crystal structure of 3-chlorocatechol 1,2-dioxygenase key enzyme of a new modified ortho-pathway from the Gram-positive Rhodococcus opacus 1CP grown on 2-chlorophenol.</title>
        <authorList>
            <person name="Ferraroni M."/>
            <person name="Kolomytseva M.P."/>
            <person name="Solyanikova I.P."/>
            <person name="Scozzafava A."/>
            <person name="Golovleva L.A."/>
            <person name="Briganti F."/>
        </authorList>
    </citation>
    <scope>X-RAY CRYSTALLOGRAPHY (1.90 ANGSTROMS) IN COMPLEX WITH FE(3+)</scope>
</reference>
<keyword evidence="10" id="KW-0614">Plasmid</keyword>
<evidence type="ECO:0000313" key="10">
    <source>
        <dbReference type="EMBL" id="CAD28142.1"/>
    </source>
</evidence>
<dbReference type="EMBL" id="CP009112">
    <property type="protein sequence ID" value="ANS32505.1"/>
    <property type="molecule type" value="Genomic_DNA"/>
</dbReference>
<keyword evidence="5 10" id="KW-0223">Dioxygenase</keyword>
<keyword evidence="6 9" id="KW-0560">Oxidoreductase</keyword>
<feature type="binding site" evidence="12">
    <location>
        <position position="191"/>
    </location>
    <ligand>
        <name>Fe(3+)</name>
        <dbReference type="ChEBI" id="CHEBI:29034"/>
    </ligand>
</feature>
<evidence type="ECO:0007829" key="12">
    <source>
        <dbReference type="PDB" id="2BOY"/>
    </source>
</evidence>
<comment type="similarity">
    <text evidence="2">Belongs to the intradiol ring-cleavage dioxygenase family.</text>
</comment>
<evidence type="ECO:0000256" key="3">
    <source>
        <dbReference type="ARBA" id="ARBA00022723"/>
    </source>
</evidence>
<dbReference type="BRENDA" id="1.13.11.1">
    <property type="organism ID" value="4353"/>
</dbReference>
<dbReference type="PANTHER" id="PTHR33711:SF7">
    <property type="entry name" value="INTRADIOL RING-CLEAVAGE DIOXYGENASES DOMAIN-CONTAINING PROTEIN-RELATED"/>
    <property type="match status" value="1"/>
</dbReference>
<dbReference type="GO" id="GO:0008199">
    <property type="term" value="F:ferric iron binding"/>
    <property type="evidence" value="ECO:0007669"/>
    <property type="project" value="InterPro"/>
</dbReference>
<dbReference type="InterPro" id="IPR007535">
    <property type="entry name" value="Catechol_dOase_N"/>
</dbReference>
<dbReference type="PROSITE" id="PS00083">
    <property type="entry name" value="INTRADIOL_DIOXYGENAS"/>
    <property type="match status" value="1"/>
</dbReference>
<accession>Q8G9L3</accession>
<proteinExistence type="evidence at protein level"/>
<protein>
    <submittedName>
        <fullName evidence="9 10">Chlorocatechol 1,2-dioxygenase</fullName>
        <ecNumber evidence="9">1.13.11.1</ecNumber>
    </submittedName>
</protein>
<reference evidence="9 11" key="4">
    <citation type="submission" date="2014-07" db="EMBL/GenBank/DDBJ databases">
        <authorList>
            <person name="Zhang J.E."/>
            <person name="Yang H."/>
            <person name="Guo J."/>
            <person name="Deng Z."/>
            <person name="Luo H."/>
            <person name="Luo M."/>
            <person name="Zhao B."/>
        </authorList>
    </citation>
    <scope>NUCLEOTIDE SEQUENCE [LARGE SCALE GENOMIC DNA]</scope>
    <source>
        <strain evidence="9 11">1CP</strain>
        <plasmid evidence="11">Plasmid pr1cp1</plasmid>
        <plasmid evidence="9">pR1CP1</plasmid>
    </source>
</reference>
<dbReference type="InterPro" id="IPR012817">
    <property type="entry name" value="Chlorcchol_dOase"/>
</dbReference>
<dbReference type="PATRIC" id="fig|37919.13.peg.8345"/>
<gene>
    <name evidence="10" type="primary">clcA2</name>
    <name evidence="9" type="synonym">clcA3</name>
    <name evidence="9" type="ORF">R1CP_39610</name>
</gene>
<comment type="cofactor">
    <cofactor evidence="1">
        <name>Fe(3+)</name>
        <dbReference type="ChEBI" id="CHEBI:29034"/>
    </cofactor>
</comment>
<dbReference type="PDB" id="2BOY">
    <property type="method" value="X-ray"/>
    <property type="resolution" value="1.90 A"/>
    <property type="chains" value="A/B/C/D/E/F/G/H=1-254"/>
</dbReference>
<dbReference type="Pfam" id="PF04444">
    <property type="entry name" value="Dioxygenase_N"/>
    <property type="match status" value="1"/>
</dbReference>
<dbReference type="BioCyc" id="MetaCyc:MONOMER-14665"/>
<geneLocation type="plasmid" evidence="9">
    <name>pR1CP1</name>
</geneLocation>
<evidence type="ECO:0000313" key="9">
    <source>
        <dbReference type="EMBL" id="ANS32505.1"/>
    </source>
</evidence>
<evidence type="ECO:0000256" key="7">
    <source>
        <dbReference type="ARBA" id="ARBA00023004"/>
    </source>
</evidence>
<feature type="domain" description="Intradiol ring-cleavage dioxygenases" evidence="8">
    <location>
        <begin position="105"/>
        <end position="133"/>
    </location>
</feature>
<evidence type="ECO:0000256" key="1">
    <source>
        <dbReference type="ARBA" id="ARBA00001965"/>
    </source>
</evidence>
<dbReference type="InterPro" id="IPR000627">
    <property type="entry name" value="Intradiol_dOase_C"/>
</dbReference>
<evidence type="ECO:0000256" key="4">
    <source>
        <dbReference type="ARBA" id="ARBA00022797"/>
    </source>
</evidence>
<keyword evidence="4" id="KW-0058">Aromatic hydrocarbons catabolism</keyword>
<dbReference type="GO" id="GO:0009712">
    <property type="term" value="P:catechol-containing compound metabolic process"/>
    <property type="evidence" value="ECO:0007669"/>
    <property type="project" value="InterPro"/>
</dbReference>
<geneLocation type="plasmid" evidence="11">
    <name>pr1cp1</name>
</geneLocation>
<dbReference type="Pfam" id="PF00775">
    <property type="entry name" value="Dioxygenase_C"/>
    <property type="match status" value="1"/>
</dbReference>
<evidence type="ECO:0000256" key="5">
    <source>
        <dbReference type="ARBA" id="ARBA00022964"/>
    </source>
</evidence>
<dbReference type="GO" id="GO:0018576">
    <property type="term" value="F:catechol 1,2-dioxygenase activity"/>
    <property type="evidence" value="ECO:0007669"/>
    <property type="project" value="UniProtKB-EC"/>
</dbReference>
<keyword evidence="3 12" id="KW-0479">Metal-binding</keyword>
<dbReference type="RefSeq" id="WP_032492675.1">
    <property type="nucleotide sequence ID" value="NZ_CP009112.1"/>
</dbReference>
<keyword evidence="7" id="KW-0408">Iron</keyword>
<dbReference type="InterPro" id="IPR050770">
    <property type="entry name" value="Intradiol_RC_Dioxygenase"/>
</dbReference>
<evidence type="ECO:0000313" key="11">
    <source>
        <dbReference type="Proteomes" id="UP000186108"/>
    </source>
</evidence>
<reference evidence="10" key="2">
    <citation type="submission" date="2002-03" db="EMBL/GenBank/DDBJ databases">
        <title>Identification and expression analysis of three two-component (chloro)phenol hydroxylases in Rhodococcus opacus 1CP.</title>
        <authorList>
            <person name="Groening J.A.D."/>
            <person name="Eulberg D."/>
            <person name="Benndorf D."/>
            <person name="Kaschabek S.R."/>
            <person name="Archer J.A.C."/>
            <person name="Schloemann M."/>
        </authorList>
    </citation>
    <scope>NUCLEOTIDE SEQUENCE</scope>
    <source>
        <strain evidence="10">1CP</strain>
        <plasmid evidence="10">p1CP</plasmid>
    </source>
</reference>
<dbReference type="SMR" id="Q8G9L3"/>
<geneLocation type="plasmid" evidence="10">
    <name>p1CP</name>
</geneLocation>
<dbReference type="Proteomes" id="UP000186108">
    <property type="component" value="Plasmid pR1CP1"/>
</dbReference>
<reference evidence="10" key="1">
    <citation type="journal article" date="2002" name="J. Bacteriol.">
        <title>A new modified ortho cleavage pathway of 3-chlorocatechol degradation by Rhodococcus opacus 1CP: genetic and biochemical evidence.</title>
        <authorList>
            <person name="Moiseeva O.V."/>
            <person name="Solyanikova I.P."/>
            <person name="Kaschabek S.R."/>
            <person name="Groening J."/>
            <person name="Thiel M."/>
            <person name="Golovleva L.A."/>
            <person name="Schloemann M."/>
        </authorList>
    </citation>
    <scope>NUCLEOTIDE SEQUENCE</scope>
    <source>
        <strain evidence="10">1CP</strain>
        <plasmid evidence="10">p1CP</plasmid>
    </source>
</reference>
<dbReference type="EC" id="1.13.11.1" evidence="9"/>
<dbReference type="InterPro" id="IPR015889">
    <property type="entry name" value="Intradiol_dOase_core"/>
</dbReference>
<dbReference type="SUPFAM" id="SSF49482">
    <property type="entry name" value="Aromatic compound dioxygenase"/>
    <property type="match status" value="1"/>
</dbReference>
<feature type="binding site" evidence="12">
    <location>
        <position position="193"/>
    </location>
    <ligand>
        <name>Fe(3+)</name>
        <dbReference type="ChEBI" id="CHEBI:29034"/>
    </ligand>
</feature>
<evidence type="ECO:0000259" key="8">
    <source>
        <dbReference type="PROSITE" id="PS00083"/>
    </source>
</evidence>
<evidence type="ECO:0000256" key="2">
    <source>
        <dbReference type="ARBA" id="ARBA00007825"/>
    </source>
</evidence>
<keyword evidence="12" id="KW-0002">3D-structure</keyword>
<sequence length="254" mass="28106">MSTDRTGNIVGKMIAAINAVIKDEKVSYSEYKASTGWLISVGEQNEWPLFLDVFFEHAIESVAAESNRGSQSSIQGPYFIPGAPELSIPYTMPMRDDESGDTLIFRGEVVDQEGAPLADVLLDMWQADAAGEYSFINPTLPDYLFRGKIRTDENGRFTLRTIVPAPYEIPKNGPTGALLAAAGWHAWRPAHLHWIIAKEGYESLTTQLYFENGQWTGSDVANAVKPELLLSLDKIEAQSGPHFETSYKFTLGKV</sequence>
<dbReference type="AlphaFoldDB" id="Q8G9L3"/>
<evidence type="ECO:0000256" key="6">
    <source>
        <dbReference type="ARBA" id="ARBA00023002"/>
    </source>
</evidence>
<dbReference type="PDBsum" id="2BOY"/>
<dbReference type="Gene3D" id="2.60.130.10">
    <property type="entry name" value="Aromatic compound dioxygenase"/>
    <property type="match status" value="1"/>
</dbReference>
<dbReference type="CDD" id="cd03462">
    <property type="entry name" value="1_2-CCD"/>
    <property type="match status" value="1"/>
</dbReference>
<organism evidence="10">
    <name type="scientific">Rhodococcus opacus</name>
    <name type="common">Nocardia opaca</name>
    <dbReference type="NCBI Taxonomy" id="37919"/>
    <lineage>
        <taxon>Bacteria</taxon>
        <taxon>Bacillati</taxon>
        <taxon>Actinomycetota</taxon>
        <taxon>Actinomycetes</taxon>
        <taxon>Mycobacteriales</taxon>
        <taxon>Nocardiaceae</taxon>
        <taxon>Rhodococcus</taxon>
    </lineage>
</organism>
<feature type="binding site" evidence="12">
    <location>
        <position position="133"/>
    </location>
    <ligand>
        <name>Fe(3+)</name>
        <dbReference type="ChEBI" id="CHEBI:29034"/>
    </ligand>
</feature>
<dbReference type="EMBL" id="AJ439407">
    <property type="protein sequence ID" value="CAD28142.1"/>
    <property type="molecule type" value="Genomic_DNA"/>
</dbReference>
<dbReference type="PANTHER" id="PTHR33711">
    <property type="entry name" value="DIOXYGENASE, PUTATIVE (AFU_ORTHOLOGUE AFUA_2G02910)-RELATED"/>
    <property type="match status" value="1"/>
</dbReference>